<proteinExistence type="predicted"/>
<evidence type="ECO:0000256" key="1">
    <source>
        <dbReference type="SAM" id="Phobius"/>
    </source>
</evidence>
<keyword evidence="1" id="KW-0472">Membrane</keyword>
<accession>A0A8J8MLW1</accession>
<name>A0A8J8MLW1_9FIRM</name>
<feature type="transmembrane region" description="Helical" evidence="1">
    <location>
        <begin position="6"/>
        <end position="23"/>
    </location>
</feature>
<evidence type="ECO:0000313" key="2">
    <source>
        <dbReference type="EMBL" id="QUI23901.1"/>
    </source>
</evidence>
<dbReference type="AlphaFoldDB" id="A0A8J8MLW1"/>
<keyword evidence="1" id="KW-0812">Transmembrane</keyword>
<dbReference type="KEGG" id="vpy:HZI73_17100"/>
<protein>
    <submittedName>
        <fullName evidence="2">Uncharacterized protein</fullName>
    </submittedName>
</protein>
<organism evidence="2 3">
    <name type="scientific">Vallitalea pronyensis</name>
    <dbReference type="NCBI Taxonomy" id="1348613"/>
    <lineage>
        <taxon>Bacteria</taxon>
        <taxon>Bacillati</taxon>
        <taxon>Bacillota</taxon>
        <taxon>Clostridia</taxon>
        <taxon>Lachnospirales</taxon>
        <taxon>Vallitaleaceae</taxon>
        <taxon>Vallitalea</taxon>
    </lineage>
</organism>
<feature type="transmembrane region" description="Helical" evidence="1">
    <location>
        <begin position="82"/>
        <end position="104"/>
    </location>
</feature>
<dbReference type="Proteomes" id="UP000683246">
    <property type="component" value="Chromosome"/>
</dbReference>
<keyword evidence="1" id="KW-1133">Transmembrane helix</keyword>
<sequence length="112" mass="13537">MLNLFGIIITVGIYLAVMKYHRYPKVKEILDNLFWREIFFAKRNDKKIGITWFRRVVILTQFMYIFGIVGNVISFIKEQDITFLLMMVLFIIAWPLMFRAVIYIQRKVWGIH</sequence>
<dbReference type="RefSeq" id="WP_212694591.1">
    <property type="nucleotide sequence ID" value="NZ_CP058649.1"/>
</dbReference>
<reference evidence="2" key="1">
    <citation type="submission" date="2020-07" db="EMBL/GenBank/DDBJ databases">
        <title>Vallitalea pronyensis genome.</title>
        <authorList>
            <person name="Postec A."/>
        </authorList>
    </citation>
    <scope>NUCLEOTIDE SEQUENCE</scope>
    <source>
        <strain evidence="2">FatNI3</strain>
    </source>
</reference>
<evidence type="ECO:0000313" key="3">
    <source>
        <dbReference type="Proteomes" id="UP000683246"/>
    </source>
</evidence>
<feature type="transmembrane region" description="Helical" evidence="1">
    <location>
        <begin position="52"/>
        <end position="76"/>
    </location>
</feature>
<dbReference type="EMBL" id="CP058649">
    <property type="protein sequence ID" value="QUI23901.1"/>
    <property type="molecule type" value="Genomic_DNA"/>
</dbReference>
<gene>
    <name evidence="2" type="ORF">HZI73_17100</name>
</gene>
<keyword evidence="3" id="KW-1185">Reference proteome</keyword>